<dbReference type="RefSeq" id="WP_184392447.1">
    <property type="nucleotide sequence ID" value="NZ_BAAAJD010000141.1"/>
</dbReference>
<dbReference type="AlphaFoldDB" id="A0A7W8QM25"/>
<evidence type="ECO:0000313" key="3">
    <source>
        <dbReference type="Proteomes" id="UP000572635"/>
    </source>
</evidence>
<sequence>MTDETPQPRADGQQPTVEKGGLWGVFLAAVGLMWPPFGMPFSLIGIVQGRRARKAARANKGQAPGAVLSMVLGWVGLVVSVFAIAGYAVFWNEYTAYRDCSARALTVSAQQDCDDAWRADVAERAGIPEKEVPALGS</sequence>
<keyword evidence="3" id="KW-1185">Reference proteome</keyword>
<dbReference type="Proteomes" id="UP000572635">
    <property type="component" value="Unassembled WGS sequence"/>
</dbReference>
<keyword evidence="1" id="KW-1133">Transmembrane helix</keyword>
<dbReference type="EMBL" id="JACHDB010000001">
    <property type="protein sequence ID" value="MBB5432958.1"/>
    <property type="molecule type" value="Genomic_DNA"/>
</dbReference>
<organism evidence="2 3">
    <name type="scientific">Nocardiopsis composta</name>
    <dbReference type="NCBI Taxonomy" id="157465"/>
    <lineage>
        <taxon>Bacteria</taxon>
        <taxon>Bacillati</taxon>
        <taxon>Actinomycetota</taxon>
        <taxon>Actinomycetes</taxon>
        <taxon>Streptosporangiales</taxon>
        <taxon>Nocardiopsidaceae</taxon>
        <taxon>Nocardiopsis</taxon>
    </lineage>
</organism>
<feature type="transmembrane region" description="Helical" evidence="1">
    <location>
        <begin position="20"/>
        <end position="46"/>
    </location>
</feature>
<evidence type="ECO:0000256" key="1">
    <source>
        <dbReference type="SAM" id="Phobius"/>
    </source>
</evidence>
<comment type="caution">
    <text evidence="2">The sequence shown here is derived from an EMBL/GenBank/DDBJ whole genome shotgun (WGS) entry which is preliminary data.</text>
</comment>
<proteinExistence type="predicted"/>
<protein>
    <recommendedName>
        <fullName evidence="4">DUF4190 domain-containing protein</fullName>
    </recommendedName>
</protein>
<reference evidence="2 3" key="1">
    <citation type="submission" date="2020-08" db="EMBL/GenBank/DDBJ databases">
        <title>Sequencing the genomes of 1000 actinobacteria strains.</title>
        <authorList>
            <person name="Klenk H.-P."/>
        </authorList>
    </citation>
    <scope>NUCLEOTIDE SEQUENCE [LARGE SCALE GENOMIC DNA]</scope>
    <source>
        <strain evidence="2 3">DSM 44551</strain>
    </source>
</reference>
<name>A0A7W8QM25_9ACTN</name>
<keyword evidence="1" id="KW-0812">Transmembrane</keyword>
<evidence type="ECO:0008006" key="4">
    <source>
        <dbReference type="Google" id="ProtNLM"/>
    </source>
</evidence>
<evidence type="ECO:0000313" key="2">
    <source>
        <dbReference type="EMBL" id="MBB5432958.1"/>
    </source>
</evidence>
<gene>
    <name evidence="2" type="ORF">HDA36_003042</name>
</gene>
<keyword evidence="1" id="KW-0472">Membrane</keyword>
<accession>A0A7W8QM25</accession>
<feature type="transmembrane region" description="Helical" evidence="1">
    <location>
        <begin position="67"/>
        <end position="91"/>
    </location>
</feature>